<dbReference type="Gene3D" id="3.40.50.970">
    <property type="match status" value="2"/>
</dbReference>
<dbReference type="FunFam" id="3.40.50.970:FF:000007">
    <property type="entry name" value="Acetolactate synthase"/>
    <property type="match status" value="1"/>
</dbReference>
<dbReference type="InterPro" id="IPR012000">
    <property type="entry name" value="Thiamin_PyroP_enz_cen_dom"/>
</dbReference>
<evidence type="ECO:0000259" key="5">
    <source>
        <dbReference type="Pfam" id="PF00205"/>
    </source>
</evidence>
<dbReference type="Pfam" id="PF00205">
    <property type="entry name" value="TPP_enzyme_M"/>
    <property type="match status" value="1"/>
</dbReference>
<dbReference type="RefSeq" id="WP_142888419.1">
    <property type="nucleotide sequence ID" value="NZ_VIKR01000001.1"/>
</dbReference>
<dbReference type="AlphaFoldDB" id="A0A545TIK7"/>
<dbReference type="Proteomes" id="UP000317839">
    <property type="component" value="Unassembled WGS sequence"/>
</dbReference>
<feature type="compositionally biased region" description="Basic and acidic residues" evidence="4">
    <location>
        <begin position="8"/>
        <end position="21"/>
    </location>
</feature>
<feature type="domain" description="Thiamine pyrophosphate enzyme TPP-binding" evidence="6">
    <location>
        <begin position="439"/>
        <end position="570"/>
    </location>
</feature>
<dbReference type="InterPro" id="IPR045229">
    <property type="entry name" value="TPP_enz"/>
</dbReference>
<evidence type="ECO:0000313" key="9">
    <source>
        <dbReference type="Proteomes" id="UP000317839"/>
    </source>
</evidence>
<keyword evidence="2 3" id="KW-0786">Thiamine pyrophosphate</keyword>
<dbReference type="SUPFAM" id="SSF52467">
    <property type="entry name" value="DHS-like NAD/FAD-binding domain"/>
    <property type="match status" value="1"/>
</dbReference>
<feature type="region of interest" description="Disordered" evidence="4">
    <location>
        <begin position="1"/>
        <end position="22"/>
    </location>
</feature>
<dbReference type="CDD" id="cd07035">
    <property type="entry name" value="TPP_PYR_POX_like"/>
    <property type="match status" value="1"/>
</dbReference>
<reference evidence="8 9" key="1">
    <citation type="submission" date="2019-06" db="EMBL/GenBank/DDBJ databases">
        <title>Draft genome of Aliikangiella marina GYP-15.</title>
        <authorList>
            <person name="Wang G."/>
        </authorList>
    </citation>
    <scope>NUCLEOTIDE SEQUENCE [LARGE SCALE GENOMIC DNA]</scope>
    <source>
        <strain evidence="8 9">GYP-15</strain>
    </source>
</reference>
<sequence>MKLAHLANDAKQERQEPEREQAPLTVYTQSTKDNADLIIEYLKALGIEYVFGVPGGAIEPLFNALARNEQSGGPKLVVARHECGAAFMAEGYARETGKLGVVCATTGPGATNLLTGVASAYADSVPMLVITAQTPLPKFGRNALQESSCTAIDTVAIFRQCTRYNTLVSHSEQLDTKLVGAIMTANRTPAGPAHISIPSDILRQPAVVKEKVKVERLNQVMTLTDNSAVEQLTDMLSNSWRVALFIGKGCGAASEQIIEFAELTRAPIMTGPAGKRWVNGFHPLYRGVYGFAGHESAQETMNDETIDLILAVGTPMTELGTGGWHASLLSDRLVHIDSTLEHFSRSPMARLHVCGDIKSIFEQLNKNIRLGMKWGRSWAAVDPVKQNYLEHAKPSKNHGYQIRLQEPEKCLSLEVPLKPQRVATEFARRIPSAFRIHLDAGNAWAWFTHYFHRASSRGYYHIAMGFGSMGWAVGAAIGNTLASKKPSVCITGDGSYLMAGQEITVALQHQLPVIYVVLNDSELGMVKHGQKLGSAEEIGFELPQIDYAKMAEAMGIEGITVRTPQELDEIDWIRLGNKSAPTMINLIIDPNETPPMGQRVKGLANEGSATPGG</sequence>
<evidence type="ECO:0000256" key="1">
    <source>
        <dbReference type="ARBA" id="ARBA00007812"/>
    </source>
</evidence>
<proteinExistence type="inferred from homology"/>
<dbReference type="EMBL" id="VIKR01000001">
    <property type="protein sequence ID" value="TQV77059.1"/>
    <property type="molecule type" value="Genomic_DNA"/>
</dbReference>
<evidence type="ECO:0000313" key="8">
    <source>
        <dbReference type="EMBL" id="TQV77059.1"/>
    </source>
</evidence>
<dbReference type="SUPFAM" id="SSF52518">
    <property type="entry name" value="Thiamin diphosphate-binding fold (THDP-binding)"/>
    <property type="match status" value="2"/>
</dbReference>
<dbReference type="PANTHER" id="PTHR18968">
    <property type="entry name" value="THIAMINE PYROPHOSPHATE ENZYMES"/>
    <property type="match status" value="1"/>
</dbReference>
<dbReference type="InterPro" id="IPR012001">
    <property type="entry name" value="Thiamin_PyroP_enz_TPP-bd_dom"/>
</dbReference>
<evidence type="ECO:0000256" key="4">
    <source>
        <dbReference type="SAM" id="MobiDB-lite"/>
    </source>
</evidence>
<dbReference type="GO" id="GO:0009097">
    <property type="term" value="P:isoleucine biosynthetic process"/>
    <property type="evidence" value="ECO:0007669"/>
    <property type="project" value="TreeGrafter"/>
</dbReference>
<dbReference type="GO" id="GO:0005948">
    <property type="term" value="C:acetolactate synthase complex"/>
    <property type="evidence" value="ECO:0007669"/>
    <property type="project" value="TreeGrafter"/>
</dbReference>
<dbReference type="InterPro" id="IPR029061">
    <property type="entry name" value="THDP-binding"/>
</dbReference>
<name>A0A545TIK7_9GAMM</name>
<protein>
    <submittedName>
        <fullName evidence="8">Thiamine pyrophosphate-binding protein</fullName>
    </submittedName>
</protein>
<feature type="domain" description="Thiamine pyrophosphate enzyme central" evidence="5">
    <location>
        <begin position="229"/>
        <end position="364"/>
    </location>
</feature>
<organism evidence="8 9">
    <name type="scientific">Aliikangiella marina</name>
    <dbReference type="NCBI Taxonomy" id="1712262"/>
    <lineage>
        <taxon>Bacteria</taxon>
        <taxon>Pseudomonadati</taxon>
        <taxon>Pseudomonadota</taxon>
        <taxon>Gammaproteobacteria</taxon>
        <taxon>Oceanospirillales</taxon>
        <taxon>Pleioneaceae</taxon>
        <taxon>Aliikangiella</taxon>
    </lineage>
</organism>
<dbReference type="GO" id="GO:0000287">
    <property type="term" value="F:magnesium ion binding"/>
    <property type="evidence" value="ECO:0007669"/>
    <property type="project" value="InterPro"/>
</dbReference>
<feature type="domain" description="Thiamine pyrophosphate enzyme N-terminal TPP-binding" evidence="7">
    <location>
        <begin position="35"/>
        <end position="146"/>
    </location>
</feature>
<dbReference type="GO" id="GO:0003984">
    <property type="term" value="F:acetolactate synthase activity"/>
    <property type="evidence" value="ECO:0007669"/>
    <property type="project" value="TreeGrafter"/>
</dbReference>
<evidence type="ECO:0000256" key="2">
    <source>
        <dbReference type="ARBA" id="ARBA00023052"/>
    </source>
</evidence>
<dbReference type="Gene3D" id="3.40.50.1220">
    <property type="entry name" value="TPP-binding domain"/>
    <property type="match status" value="1"/>
</dbReference>
<dbReference type="GO" id="GO:0050660">
    <property type="term" value="F:flavin adenine dinucleotide binding"/>
    <property type="evidence" value="ECO:0007669"/>
    <property type="project" value="TreeGrafter"/>
</dbReference>
<evidence type="ECO:0000259" key="6">
    <source>
        <dbReference type="Pfam" id="PF02775"/>
    </source>
</evidence>
<accession>A0A545TIK7</accession>
<dbReference type="OrthoDB" id="9785953at2"/>
<dbReference type="Pfam" id="PF02775">
    <property type="entry name" value="TPP_enzyme_C"/>
    <property type="match status" value="1"/>
</dbReference>
<keyword evidence="9" id="KW-1185">Reference proteome</keyword>
<evidence type="ECO:0000256" key="3">
    <source>
        <dbReference type="RuleBase" id="RU362132"/>
    </source>
</evidence>
<comment type="similarity">
    <text evidence="1 3">Belongs to the TPP enzyme family.</text>
</comment>
<dbReference type="InterPro" id="IPR029035">
    <property type="entry name" value="DHS-like_NAD/FAD-binding_dom"/>
</dbReference>
<gene>
    <name evidence="8" type="ORF">FLL45_03650</name>
</gene>
<dbReference type="GO" id="GO:0030976">
    <property type="term" value="F:thiamine pyrophosphate binding"/>
    <property type="evidence" value="ECO:0007669"/>
    <property type="project" value="InterPro"/>
</dbReference>
<dbReference type="CDD" id="cd00568">
    <property type="entry name" value="TPP_enzymes"/>
    <property type="match status" value="1"/>
</dbReference>
<evidence type="ECO:0000259" key="7">
    <source>
        <dbReference type="Pfam" id="PF02776"/>
    </source>
</evidence>
<dbReference type="Pfam" id="PF02776">
    <property type="entry name" value="TPP_enzyme_N"/>
    <property type="match status" value="1"/>
</dbReference>
<dbReference type="InterPro" id="IPR011766">
    <property type="entry name" value="TPP_enzyme_TPP-bd"/>
</dbReference>
<dbReference type="PANTHER" id="PTHR18968:SF13">
    <property type="entry name" value="ACETOLACTATE SYNTHASE CATALYTIC SUBUNIT, MITOCHONDRIAL"/>
    <property type="match status" value="1"/>
</dbReference>
<comment type="caution">
    <text evidence="8">The sequence shown here is derived from an EMBL/GenBank/DDBJ whole genome shotgun (WGS) entry which is preliminary data.</text>
</comment>
<dbReference type="GO" id="GO:0009099">
    <property type="term" value="P:L-valine biosynthetic process"/>
    <property type="evidence" value="ECO:0007669"/>
    <property type="project" value="TreeGrafter"/>
</dbReference>